<name>A0A1I6EGE5_9FIRM</name>
<evidence type="ECO:0000313" key="2">
    <source>
        <dbReference type="EMBL" id="SFR16813.1"/>
    </source>
</evidence>
<dbReference type="STRING" id="39060.SAMN05660706_14212"/>
<organism evidence="2 3">
    <name type="scientific">Desulfoscipio geothermicus DSM 3669</name>
    <dbReference type="NCBI Taxonomy" id="1121426"/>
    <lineage>
        <taxon>Bacteria</taxon>
        <taxon>Bacillati</taxon>
        <taxon>Bacillota</taxon>
        <taxon>Clostridia</taxon>
        <taxon>Eubacteriales</taxon>
        <taxon>Desulfallaceae</taxon>
        <taxon>Desulfoscipio</taxon>
    </lineage>
</organism>
<dbReference type="RefSeq" id="WP_092487458.1">
    <property type="nucleotide sequence ID" value="NZ_FOYM01000042.1"/>
</dbReference>
<feature type="coiled-coil region" evidence="1">
    <location>
        <begin position="44"/>
        <end position="78"/>
    </location>
</feature>
<keyword evidence="1" id="KW-0175">Coiled coil</keyword>
<keyword evidence="3" id="KW-1185">Reference proteome</keyword>
<sequence>MPGKGRRSSAWEDICIDKDSGELIITRQERLNIRKDTVDVNDLKKQLNNELRGIVKRIKSLKARAEEIKEIQAKLEAGPIDPAH</sequence>
<evidence type="ECO:0000256" key="1">
    <source>
        <dbReference type="SAM" id="Coils"/>
    </source>
</evidence>
<gene>
    <name evidence="2" type="ORF">SAMN05660706_14212</name>
</gene>
<reference evidence="3" key="1">
    <citation type="submission" date="2016-10" db="EMBL/GenBank/DDBJ databases">
        <authorList>
            <person name="Varghese N."/>
            <person name="Submissions S."/>
        </authorList>
    </citation>
    <scope>NUCLEOTIDE SEQUENCE [LARGE SCALE GENOMIC DNA]</scope>
    <source>
        <strain evidence="3">DSM 3669</strain>
    </source>
</reference>
<accession>A0A1I6EGE5</accession>
<dbReference type="AlphaFoldDB" id="A0A1I6EGE5"/>
<proteinExistence type="predicted"/>
<protein>
    <submittedName>
        <fullName evidence="2">Uncharacterized protein</fullName>
    </submittedName>
</protein>
<dbReference type="EMBL" id="FOYM01000042">
    <property type="protein sequence ID" value="SFR16813.1"/>
    <property type="molecule type" value="Genomic_DNA"/>
</dbReference>
<evidence type="ECO:0000313" key="3">
    <source>
        <dbReference type="Proteomes" id="UP000199584"/>
    </source>
</evidence>
<dbReference type="Proteomes" id="UP000199584">
    <property type="component" value="Unassembled WGS sequence"/>
</dbReference>